<evidence type="ECO:0000259" key="9">
    <source>
        <dbReference type="SMART" id="SM00244"/>
    </source>
</evidence>
<feature type="compositionally biased region" description="Low complexity" evidence="8">
    <location>
        <begin position="27"/>
        <end position="41"/>
    </location>
</feature>
<keyword evidence="4" id="KW-1133">Transmembrane helix</keyword>
<dbReference type="InterPro" id="IPR010201">
    <property type="entry name" value="HflK"/>
</dbReference>
<dbReference type="NCBIfam" id="TIGR01933">
    <property type="entry name" value="hflK"/>
    <property type="match status" value="1"/>
</dbReference>
<evidence type="ECO:0000256" key="8">
    <source>
        <dbReference type="SAM" id="MobiDB-lite"/>
    </source>
</evidence>
<organism evidence="10 11">
    <name type="scientific">Shimia marina</name>
    <dbReference type="NCBI Taxonomy" id="321267"/>
    <lineage>
        <taxon>Bacteria</taxon>
        <taxon>Pseudomonadati</taxon>
        <taxon>Pseudomonadota</taxon>
        <taxon>Alphaproteobacteria</taxon>
        <taxon>Rhodobacterales</taxon>
        <taxon>Roseobacteraceae</taxon>
    </lineage>
</organism>
<dbReference type="SMART" id="SM00244">
    <property type="entry name" value="PHB"/>
    <property type="match status" value="1"/>
</dbReference>
<comment type="function">
    <text evidence="6">HflC and HflK could encode or regulate a protease.</text>
</comment>
<keyword evidence="11" id="KW-1185">Reference proteome</keyword>
<evidence type="ECO:0000256" key="5">
    <source>
        <dbReference type="ARBA" id="ARBA00023136"/>
    </source>
</evidence>
<keyword evidence="10" id="KW-0378">Hydrolase</keyword>
<dbReference type="Proteomes" id="UP000054823">
    <property type="component" value="Unassembled WGS sequence"/>
</dbReference>
<comment type="subcellular location">
    <subcellularLocation>
        <location evidence="1">Membrane</location>
        <topology evidence="1">Single-pass membrane protein</topology>
    </subcellularLocation>
</comment>
<feature type="region of interest" description="Disordered" evidence="8">
    <location>
        <begin position="1"/>
        <end position="45"/>
    </location>
</feature>
<evidence type="ECO:0000256" key="6">
    <source>
        <dbReference type="RuleBase" id="RU364113"/>
    </source>
</evidence>
<dbReference type="PANTHER" id="PTHR43327">
    <property type="entry name" value="STOMATIN-LIKE PROTEIN 2, MITOCHONDRIAL"/>
    <property type="match status" value="1"/>
</dbReference>
<accession>A0A0P1FC14</accession>
<gene>
    <name evidence="10" type="primary">hflK_1</name>
    <name evidence="10" type="ORF">SHM7688_01716</name>
</gene>
<feature type="coiled-coil region" evidence="7">
    <location>
        <begin position="264"/>
        <end position="306"/>
    </location>
</feature>
<feature type="domain" description="Band 7" evidence="9">
    <location>
        <begin position="98"/>
        <end position="265"/>
    </location>
</feature>
<evidence type="ECO:0000256" key="3">
    <source>
        <dbReference type="ARBA" id="ARBA00022692"/>
    </source>
</evidence>
<dbReference type="PANTHER" id="PTHR43327:SF2">
    <property type="entry name" value="MODULATOR OF FTSH PROTEASE HFLK"/>
    <property type="match status" value="1"/>
</dbReference>
<evidence type="ECO:0000256" key="7">
    <source>
        <dbReference type="SAM" id="Coils"/>
    </source>
</evidence>
<dbReference type="Pfam" id="PF01145">
    <property type="entry name" value="Band_7"/>
    <property type="match status" value="1"/>
</dbReference>
<dbReference type="AlphaFoldDB" id="A0A0P1FC14"/>
<dbReference type="OrthoDB" id="9779595at2"/>
<keyword evidence="10" id="KW-0645">Protease</keyword>
<feature type="compositionally biased region" description="Gly residues" evidence="8">
    <location>
        <begin position="1"/>
        <end position="26"/>
    </location>
</feature>
<dbReference type="Gene3D" id="3.30.479.30">
    <property type="entry name" value="Band 7 domain"/>
    <property type="match status" value="1"/>
</dbReference>
<reference evidence="10 11" key="1">
    <citation type="submission" date="2015-09" db="EMBL/GenBank/DDBJ databases">
        <authorList>
            <consortium name="Swine Surveillance"/>
        </authorList>
    </citation>
    <scope>NUCLEOTIDE SEQUENCE [LARGE SCALE GENOMIC DNA]</scope>
    <source>
        <strain evidence="10 11">CECT 7688</strain>
    </source>
</reference>
<sequence>MAGNNGGPWGGGGGNQGGGGNRGNNNGGDQRPPQGDGPQIPDIDDLMKKGQDQLRVLMGGRGGDGGNGQTGGGAGGPGISKGMLLIGAVVAVFAWGAASLYRVQNFEQSVELFLGEYYRTGTEGLNFAPWPLVSREVLPVTREQTEDMGGARRGEDGLMLTGDENVVDVDYQVVWNISDPAKYLFNLADPPQTIRAVSESAMREIIAQSELAPILNRDRGVIADRLQELIQDTLDSYDSGVNIVRVNFDRADPPASVIDAFRDVQAAAQERDRLQNVADAYANRVLAEARGEAAQVLEEAEGYRAQVVNEAQGEASRFTAVLQEYVKAPDVTRKRLYLETMEDVLGDIEKVIIDEGAGDQGVVPYLPLNELRKGSN</sequence>
<comment type="subunit">
    <text evidence="6">HflC and HflK may interact to form a multimeric complex.</text>
</comment>
<keyword evidence="5" id="KW-0472">Membrane</keyword>
<dbReference type="STRING" id="321267.SHM7688_01716"/>
<protein>
    <recommendedName>
        <fullName evidence="6">Protein HflK</fullName>
    </recommendedName>
</protein>
<evidence type="ECO:0000313" key="10">
    <source>
        <dbReference type="EMBL" id="CUH52270.1"/>
    </source>
</evidence>
<evidence type="ECO:0000256" key="4">
    <source>
        <dbReference type="ARBA" id="ARBA00022989"/>
    </source>
</evidence>
<keyword evidence="3" id="KW-0812">Transmembrane</keyword>
<dbReference type="GO" id="GO:0008233">
    <property type="term" value="F:peptidase activity"/>
    <property type="evidence" value="ECO:0007669"/>
    <property type="project" value="UniProtKB-KW"/>
</dbReference>
<dbReference type="RefSeq" id="WP_058239498.1">
    <property type="nucleotide sequence ID" value="NZ_CYPW01000017.1"/>
</dbReference>
<evidence type="ECO:0000313" key="11">
    <source>
        <dbReference type="Proteomes" id="UP000054823"/>
    </source>
</evidence>
<name>A0A0P1FC14_9RHOB</name>
<dbReference type="CDD" id="cd03404">
    <property type="entry name" value="SPFH_HflK"/>
    <property type="match status" value="1"/>
</dbReference>
<dbReference type="InterPro" id="IPR050710">
    <property type="entry name" value="Band7/mec-2_domain"/>
</dbReference>
<dbReference type="EMBL" id="CYPW01000017">
    <property type="protein sequence ID" value="CUH52270.1"/>
    <property type="molecule type" value="Genomic_DNA"/>
</dbReference>
<comment type="similarity">
    <text evidence="2 6">Belongs to the band 7/mec-2 family. HflK subfamily.</text>
</comment>
<keyword evidence="7" id="KW-0175">Coiled coil</keyword>
<evidence type="ECO:0000256" key="2">
    <source>
        <dbReference type="ARBA" id="ARBA00006971"/>
    </source>
</evidence>
<dbReference type="InterPro" id="IPR036013">
    <property type="entry name" value="Band_7/SPFH_dom_sf"/>
</dbReference>
<evidence type="ECO:0000256" key="1">
    <source>
        <dbReference type="ARBA" id="ARBA00004167"/>
    </source>
</evidence>
<dbReference type="GO" id="GO:0006508">
    <property type="term" value="P:proteolysis"/>
    <property type="evidence" value="ECO:0007669"/>
    <property type="project" value="UniProtKB-KW"/>
</dbReference>
<dbReference type="GO" id="GO:0016020">
    <property type="term" value="C:membrane"/>
    <property type="evidence" value="ECO:0007669"/>
    <property type="project" value="UniProtKB-SubCell"/>
</dbReference>
<proteinExistence type="inferred from homology"/>
<dbReference type="InterPro" id="IPR001107">
    <property type="entry name" value="Band_7"/>
</dbReference>
<dbReference type="SUPFAM" id="SSF117892">
    <property type="entry name" value="Band 7/SPFH domain"/>
    <property type="match status" value="1"/>
</dbReference>